<feature type="transmembrane region" description="Helical" evidence="5">
    <location>
        <begin position="132"/>
        <end position="151"/>
    </location>
</feature>
<dbReference type="PANTHER" id="PTHR11662">
    <property type="entry name" value="SOLUTE CARRIER FAMILY 17"/>
    <property type="match status" value="1"/>
</dbReference>
<dbReference type="PROSITE" id="PS50850">
    <property type="entry name" value="MFS"/>
    <property type="match status" value="1"/>
</dbReference>
<feature type="transmembrane region" description="Helical" evidence="5">
    <location>
        <begin position="158"/>
        <end position="178"/>
    </location>
</feature>
<dbReference type="WBParaSite" id="SVE_0138500.1">
    <property type="protein sequence ID" value="SVE_0138500.1"/>
    <property type="gene ID" value="SVE_0138500"/>
</dbReference>
<feature type="domain" description="Major facilitator superfamily (MFS) profile" evidence="6">
    <location>
        <begin position="41"/>
        <end position="512"/>
    </location>
</feature>
<dbReference type="InterPro" id="IPR020846">
    <property type="entry name" value="MFS_dom"/>
</dbReference>
<dbReference type="SUPFAM" id="SSF103473">
    <property type="entry name" value="MFS general substrate transporter"/>
    <property type="match status" value="1"/>
</dbReference>
<feature type="transmembrane region" description="Helical" evidence="5">
    <location>
        <begin position="360"/>
        <end position="377"/>
    </location>
</feature>
<keyword evidence="2 5" id="KW-0812">Transmembrane</keyword>
<dbReference type="PANTHER" id="PTHR11662:SF405">
    <property type="entry name" value="PROTEIN CBG12249"/>
    <property type="match status" value="1"/>
</dbReference>
<dbReference type="Proteomes" id="UP000035680">
    <property type="component" value="Unassembled WGS sequence"/>
</dbReference>
<feature type="transmembrane region" description="Helical" evidence="5">
    <location>
        <begin position="317"/>
        <end position="340"/>
    </location>
</feature>
<comment type="subcellular location">
    <subcellularLocation>
        <location evidence="1">Membrane</location>
        <topology evidence="1">Multi-pass membrane protein</topology>
    </subcellularLocation>
</comment>
<accession>A0A0K0EXX8</accession>
<dbReference type="GO" id="GO:0022857">
    <property type="term" value="F:transmembrane transporter activity"/>
    <property type="evidence" value="ECO:0007669"/>
    <property type="project" value="InterPro"/>
</dbReference>
<feature type="transmembrane region" description="Helical" evidence="5">
    <location>
        <begin position="397"/>
        <end position="414"/>
    </location>
</feature>
<dbReference type="InterPro" id="IPR036259">
    <property type="entry name" value="MFS_trans_sf"/>
</dbReference>
<dbReference type="Gene3D" id="1.20.1250.20">
    <property type="entry name" value="MFS general substrate transporter like domains"/>
    <property type="match status" value="2"/>
</dbReference>
<evidence type="ECO:0000256" key="1">
    <source>
        <dbReference type="ARBA" id="ARBA00004141"/>
    </source>
</evidence>
<name>A0A0K0EXX8_STRVS</name>
<evidence type="ECO:0000259" key="6">
    <source>
        <dbReference type="PROSITE" id="PS50850"/>
    </source>
</evidence>
<dbReference type="FunFam" id="1.20.1250.20:FF:000532">
    <property type="entry name" value="SLC (SoLute Carrier) homolog"/>
    <property type="match status" value="1"/>
</dbReference>
<keyword evidence="4 5" id="KW-0472">Membrane</keyword>
<evidence type="ECO:0000256" key="4">
    <source>
        <dbReference type="ARBA" id="ARBA00023136"/>
    </source>
</evidence>
<evidence type="ECO:0000313" key="7">
    <source>
        <dbReference type="Proteomes" id="UP000035680"/>
    </source>
</evidence>
<dbReference type="AlphaFoldDB" id="A0A0K0EXX8"/>
<reference evidence="7" key="1">
    <citation type="submission" date="2014-07" db="EMBL/GenBank/DDBJ databases">
        <authorList>
            <person name="Martin A.A"/>
            <person name="De Silva N."/>
        </authorList>
    </citation>
    <scope>NUCLEOTIDE SEQUENCE</scope>
</reference>
<reference evidence="8" key="2">
    <citation type="submission" date="2015-08" db="UniProtKB">
        <authorList>
            <consortium name="WormBaseParasite"/>
        </authorList>
    </citation>
    <scope>IDENTIFICATION</scope>
</reference>
<feature type="transmembrane region" description="Helical" evidence="5">
    <location>
        <begin position="251"/>
        <end position="271"/>
    </location>
</feature>
<dbReference type="Pfam" id="PF07690">
    <property type="entry name" value="MFS_1"/>
    <property type="match status" value="1"/>
</dbReference>
<evidence type="ECO:0000256" key="2">
    <source>
        <dbReference type="ARBA" id="ARBA00022692"/>
    </source>
</evidence>
<evidence type="ECO:0000313" key="8">
    <source>
        <dbReference type="WBParaSite" id="SVE_0138500.1"/>
    </source>
</evidence>
<dbReference type="STRING" id="75913.A0A0K0EXX8"/>
<organism evidence="7 8">
    <name type="scientific">Strongyloides venezuelensis</name>
    <name type="common">Threadworm</name>
    <dbReference type="NCBI Taxonomy" id="75913"/>
    <lineage>
        <taxon>Eukaryota</taxon>
        <taxon>Metazoa</taxon>
        <taxon>Ecdysozoa</taxon>
        <taxon>Nematoda</taxon>
        <taxon>Chromadorea</taxon>
        <taxon>Rhabditida</taxon>
        <taxon>Tylenchina</taxon>
        <taxon>Panagrolaimomorpha</taxon>
        <taxon>Strongyloidoidea</taxon>
        <taxon>Strongyloididae</taxon>
        <taxon>Strongyloides</taxon>
    </lineage>
</organism>
<keyword evidence="3 5" id="KW-1133">Transmembrane helix</keyword>
<sequence>MKEVKENHIDHHLTSLIVEEENNECNRKMSFFNPLSRRFHVMIFVMLGYSIMVFAKINLSITMTCMVNSTSVILKSLGNKNIDSELTNIPTQCLSRNDITISNTTITITKLSNIINDYGGTLDWDTHIQSTIISGTFWGALFTVLPSGILVDHFSPKIIFLLAGLTYATTSIIFPYLAQNFTYHYAFFDRVIMGLGEGFLLPAANTLISRWIPKVERGTAATILTAGNQIAGAGGNPISGFLCSSSLGWQAVFYLCAFILIIWGLLFGLTVQSRPSKDRWITEREKVWLEKELHHQGAFKKRPALSKIPFKSILTSLPFLAVILNQFTANVVIVIIQFYIPTFLKEALYLKVSDNGLISASPHIIQFIIKFAWSSFLEKLQKSNKITPTTASKVSQLLSGVFVFISFVCIPLTLNCTRPLITIILFISAACGFGFCVCGYYTSLLNLAPSYTGVLTSISMVVAFVGRLSGPKLVSYFRSNGLVEEWNSIFYTSSFIYFITSLFFFLCGSSEPQRWGEIHEVQVMVEDGKIIKDVVCEESGDEEEDKEIGIINKSTLDISSLNNI</sequence>
<proteinExistence type="predicted"/>
<dbReference type="InterPro" id="IPR011701">
    <property type="entry name" value="MFS"/>
</dbReference>
<evidence type="ECO:0000256" key="3">
    <source>
        <dbReference type="ARBA" id="ARBA00022989"/>
    </source>
</evidence>
<protein>
    <submittedName>
        <fullName evidence="8">Sialin (inferred by orthology to a human protein)</fullName>
    </submittedName>
</protein>
<dbReference type="InterPro" id="IPR050382">
    <property type="entry name" value="MFS_Na/Anion_cotransporter"/>
</dbReference>
<feature type="transmembrane region" description="Helical" evidence="5">
    <location>
        <begin position="488"/>
        <end position="507"/>
    </location>
</feature>
<feature type="transmembrane region" description="Helical" evidence="5">
    <location>
        <begin position="448"/>
        <end position="468"/>
    </location>
</feature>
<dbReference type="GO" id="GO:0006820">
    <property type="term" value="P:monoatomic anion transport"/>
    <property type="evidence" value="ECO:0007669"/>
    <property type="project" value="TreeGrafter"/>
</dbReference>
<dbReference type="GO" id="GO:0016020">
    <property type="term" value="C:membrane"/>
    <property type="evidence" value="ECO:0007669"/>
    <property type="project" value="UniProtKB-SubCell"/>
</dbReference>
<feature type="transmembrane region" description="Helical" evidence="5">
    <location>
        <begin position="420"/>
        <end position="441"/>
    </location>
</feature>
<feature type="transmembrane region" description="Helical" evidence="5">
    <location>
        <begin position="39"/>
        <end position="59"/>
    </location>
</feature>
<evidence type="ECO:0000256" key="5">
    <source>
        <dbReference type="SAM" id="Phobius"/>
    </source>
</evidence>
<keyword evidence="7" id="KW-1185">Reference proteome</keyword>